<feature type="compositionally biased region" description="Basic and acidic residues" evidence="1">
    <location>
        <begin position="89"/>
        <end position="98"/>
    </location>
</feature>
<organism evidence="3 4">
    <name type="scientific">Luteibacter pinisoli</name>
    <dbReference type="NCBI Taxonomy" id="2589080"/>
    <lineage>
        <taxon>Bacteria</taxon>
        <taxon>Pseudomonadati</taxon>
        <taxon>Pseudomonadota</taxon>
        <taxon>Gammaproteobacteria</taxon>
        <taxon>Lysobacterales</taxon>
        <taxon>Rhodanobacteraceae</taxon>
        <taxon>Luteibacter</taxon>
    </lineage>
</organism>
<feature type="transmembrane region" description="Helical" evidence="2">
    <location>
        <begin position="61"/>
        <end position="79"/>
    </location>
</feature>
<accession>A0A4Y5Z760</accession>
<evidence type="ECO:0000313" key="3">
    <source>
        <dbReference type="EMBL" id="QDE41057.1"/>
    </source>
</evidence>
<proteinExistence type="predicted"/>
<dbReference type="AlphaFoldDB" id="A0A4Y5Z760"/>
<dbReference type="OrthoDB" id="5955772at2"/>
<keyword evidence="4" id="KW-1185">Reference proteome</keyword>
<evidence type="ECO:0000313" key="4">
    <source>
        <dbReference type="Proteomes" id="UP000316093"/>
    </source>
</evidence>
<evidence type="ECO:0000256" key="1">
    <source>
        <dbReference type="SAM" id="MobiDB-lite"/>
    </source>
</evidence>
<name>A0A4Y5Z760_9GAMM</name>
<keyword evidence="2" id="KW-0472">Membrane</keyword>
<evidence type="ECO:0000256" key="2">
    <source>
        <dbReference type="SAM" id="Phobius"/>
    </source>
</evidence>
<sequence>MTFFRKSLTTELGGRAQRLAGAVTHDRARELRGVARQYAGHAGLIATRAGTQVRKHPRTSIAVGAGIGVAALAAAWLIHRHQQHQLALMEHDEHDPTRYRPTNASGDALDGSGEDNPVPGETGLY</sequence>
<reference evidence="3 4" key="1">
    <citation type="submission" date="2019-06" db="EMBL/GenBank/DDBJ databases">
        <title>A complete genome sequence for Luteibacter pinisoli MAH-14.</title>
        <authorList>
            <person name="Baltrus D.A."/>
        </authorList>
    </citation>
    <scope>NUCLEOTIDE SEQUENCE [LARGE SCALE GENOMIC DNA]</scope>
    <source>
        <strain evidence="3 4">MAH-14</strain>
    </source>
</reference>
<dbReference type="Proteomes" id="UP000316093">
    <property type="component" value="Chromosome"/>
</dbReference>
<protein>
    <submittedName>
        <fullName evidence="3">Uncharacterized protein</fullName>
    </submittedName>
</protein>
<keyword evidence="2" id="KW-0812">Transmembrane</keyword>
<dbReference type="RefSeq" id="WP_139984981.1">
    <property type="nucleotide sequence ID" value="NZ_CP041046.1"/>
</dbReference>
<dbReference type="EMBL" id="CP041046">
    <property type="protein sequence ID" value="QDE41057.1"/>
    <property type="molecule type" value="Genomic_DNA"/>
</dbReference>
<gene>
    <name evidence="3" type="ORF">FIV34_18535</name>
</gene>
<feature type="region of interest" description="Disordered" evidence="1">
    <location>
        <begin position="87"/>
        <end position="125"/>
    </location>
</feature>
<dbReference type="KEGG" id="lpy:FIV34_18535"/>
<keyword evidence="2" id="KW-1133">Transmembrane helix</keyword>